<keyword evidence="3" id="KW-0479">Metal-binding</keyword>
<feature type="domain" description="P/Homo B" evidence="11">
    <location>
        <begin position="516"/>
        <end position="638"/>
    </location>
</feature>
<dbReference type="OrthoDB" id="5378341at2"/>
<dbReference type="Proteomes" id="UP000023435">
    <property type="component" value="Unassembled WGS sequence"/>
</dbReference>
<evidence type="ECO:0000256" key="6">
    <source>
        <dbReference type="ARBA" id="ARBA00022833"/>
    </source>
</evidence>
<evidence type="ECO:0000256" key="8">
    <source>
        <dbReference type="ARBA" id="ARBA00023145"/>
    </source>
</evidence>
<evidence type="ECO:0000256" key="7">
    <source>
        <dbReference type="ARBA" id="ARBA00023049"/>
    </source>
</evidence>
<dbReference type="EMBL" id="JAJA02000001">
    <property type="protein sequence ID" value="KWS02728.1"/>
    <property type="molecule type" value="Genomic_DNA"/>
</dbReference>
<dbReference type="GO" id="GO:0046872">
    <property type="term" value="F:metal ion binding"/>
    <property type="evidence" value="ECO:0007669"/>
    <property type="project" value="UniProtKB-UniRule"/>
</dbReference>
<keyword evidence="6 10" id="KW-0862">Zinc</keyword>
<organism evidence="12 13">
    <name type="scientific">Lysobacter capsici AZ78</name>
    <dbReference type="NCBI Taxonomy" id="1444315"/>
    <lineage>
        <taxon>Bacteria</taxon>
        <taxon>Pseudomonadati</taxon>
        <taxon>Pseudomonadota</taxon>
        <taxon>Gammaproteobacteria</taxon>
        <taxon>Lysobacterales</taxon>
        <taxon>Lysobacteraceae</taxon>
        <taxon>Lysobacter</taxon>
    </lineage>
</organism>
<dbReference type="InterPro" id="IPR008979">
    <property type="entry name" value="Galactose-bd-like_sf"/>
</dbReference>
<keyword evidence="8" id="KW-0865">Zymogen</keyword>
<dbReference type="InterPro" id="IPR013856">
    <property type="entry name" value="Peptidase_M4_domain"/>
</dbReference>
<proteinExistence type="inferred from homology"/>
<dbReference type="Pfam" id="PF01447">
    <property type="entry name" value="Peptidase_M4"/>
    <property type="match status" value="1"/>
</dbReference>
<dbReference type="SUPFAM" id="SSF49785">
    <property type="entry name" value="Galactose-binding domain-like"/>
    <property type="match status" value="1"/>
</dbReference>
<dbReference type="PANTHER" id="PTHR33794:SF1">
    <property type="entry name" value="BACILLOLYSIN"/>
    <property type="match status" value="1"/>
</dbReference>
<keyword evidence="10" id="KW-0964">Secreted</keyword>
<comment type="caution">
    <text evidence="12">The sequence shown here is derived from an EMBL/GenBank/DDBJ whole genome shotgun (WGS) entry which is preliminary data.</text>
</comment>
<keyword evidence="2 10" id="KW-0645">Protease</keyword>
<dbReference type="InterPro" id="IPR002884">
    <property type="entry name" value="P_dom"/>
</dbReference>
<keyword evidence="5 10" id="KW-0378">Hydrolase</keyword>
<dbReference type="Gene3D" id="1.10.390.10">
    <property type="entry name" value="Neutral Protease Domain 2"/>
    <property type="match status" value="1"/>
</dbReference>
<feature type="chain" id="PRO_5023051886" description="Neutral metalloproteinase" evidence="10">
    <location>
        <begin position="21"/>
        <end position="638"/>
    </location>
</feature>
<dbReference type="EC" id="3.4.24.-" evidence="10"/>
<dbReference type="PANTHER" id="PTHR33794">
    <property type="entry name" value="BACILLOLYSIN"/>
    <property type="match status" value="1"/>
</dbReference>
<evidence type="ECO:0000259" key="11">
    <source>
        <dbReference type="PROSITE" id="PS51829"/>
    </source>
</evidence>
<dbReference type="Pfam" id="PF07504">
    <property type="entry name" value="FTP"/>
    <property type="match status" value="1"/>
</dbReference>
<dbReference type="InterPro" id="IPR050728">
    <property type="entry name" value="Zinc_Metalloprotease_M4"/>
</dbReference>
<dbReference type="Gene3D" id="2.60.120.260">
    <property type="entry name" value="Galactose-binding domain-like"/>
    <property type="match status" value="1"/>
</dbReference>
<comment type="function">
    <text evidence="10">Extracellular zinc metalloprotease.</text>
</comment>
<dbReference type="Gene3D" id="3.10.450.40">
    <property type="match status" value="1"/>
</dbReference>
<dbReference type="SUPFAM" id="SSF55486">
    <property type="entry name" value="Metalloproteases ('zincins'), catalytic domain"/>
    <property type="match status" value="1"/>
</dbReference>
<feature type="signal peptide" evidence="10">
    <location>
        <begin position="1"/>
        <end position="20"/>
    </location>
</feature>
<dbReference type="InterPro" id="IPR027268">
    <property type="entry name" value="Peptidase_M4/M1_CTD_sf"/>
</dbReference>
<dbReference type="GO" id="GO:0004252">
    <property type="term" value="F:serine-type endopeptidase activity"/>
    <property type="evidence" value="ECO:0007669"/>
    <property type="project" value="InterPro"/>
</dbReference>
<comment type="similarity">
    <text evidence="1 10">Belongs to the peptidase M4 family.</text>
</comment>
<accession>A0A108U539</accession>
<protein>
    <recommendedName>
        <fullName evidence="10">Neutral metalloproteinase</fullName>
        <ecNumber evidence="10">3.4.24.-</ecNumber>
    </recommendedName>
</protein>
<evidence type="ECO:0000256" key="5">
    <source>
        <dbReference type="ARBA" id="ARBA00022801"/>
    </source>
</evidence>
<dbReference type="Gene3D" id="3.10.450.490">
    <property type="match status" value="1"/>
</dbReference>
<keyword evidence="4 10" id="KW-0732">Signal</keyword>
<dbReference type="RefSeq" id="WP_082723370.1">
    <property type="nucleotide sequence ID" value="NZ_JAJA02000001.1"/>
</dbReference>
<evidence type="ECO:0000256" key="1">
    <source>
        <dbReference type="ARBA" id="ARBA00009388"/>
    </source>
</evidence>
<keyword evidence="7 10" id="KW-0482">Metalloprotease</keyword>
<feature type="active site" evidence="9">
    <location>
        <position position="358"/>
    </location>
</feature>
<feature type="active site" description="Proton donor" evidence="9">
    <location>
        <position position="440"/>
    </location>
</feature>
<dbReference type="InterPro" id="IPR011096">
    <property type="entry name" value="FTP_domain"/>
</dbReference>
<evidence type="ECO:0000256" key="4">
    <source>
        <dbReference type="ARBA" id="ARBA00022729"/>
    </source>
</evidence>
<evidence type="ECO:0000256" key="3">
    <source>
        <dbReference type="ARBA" id="ARBA00022723"/>
    </source>
</evidence>
<keyword evidence="13" id="KW-1185">Reference proteome</keyword>
<evidence type="ECO:0000256" key="2">
    <source>
        <dbReference type="ARBA" id="ARBA00022670"/>
    </source>
</evidence>
<dbReference type="PRINTS" id="PR00730">
    <property type="entry name" value="THERMOLYSIN"/>
</dbReference>
<sequence>MNRNLSILAIAISLASAASAATAAQRVDLHAKDVAKLNQQYRSAVAKSGAAVKANVRHAELIALDAQSSLSQLKSSQDADGSRNYRYQQTFRNVPVFGEHVVVREDANGNVRSLFGRSIEGLAAELPDVAPKLSGAQALNLAKRAALGKRLGQMRIENESSRRMIYIDDNGVAHMSYVVSFFADTAKGEPTRPYVIVDADSGKVLKQWEGLNHALIGTGPGGNTKTGQYEYGTQFAKLDVQQNGSTCVMENEFVKAVDLAGSTSAAGKPAFSYTCPRNTFKAVNGGFSPVNDAHFFGKVIYDMYNSYVGMAPLSFKLTMAVHYGTNHDNAYWNGTTMLFGDGATVFYPLVSLDVSGHEVSHGFTEQQSGLLYSGQSGGINEAYSDIAGEAGEFFMNGTNDFMVGAQIKKGSGALRYMDDPTRDGVSIGHASNYRSGMNVHHSSGVYNKAFYTLAKKAGWDTVKAFKVFAKANKDYWTPSTDFNNGACGVQQAATDLGFNVADVTAAFQVVGVACPGGPGPGPGPGTQTYSNGNDVAIGDNTTVESSIVVSGRTGNAPSNASVSVNIVHTYKQDLKVDLVAPDGSLYNIHNRTGGSADNVAGTFTFNLSSETLNGTWKLRVNDNVGGDVGRIDTWSITF</sequence>
<dbReference type="InterPro" id="IPR001570">
    <property type="entry name" value="Peptidase_M4_C_domain"/>
</dbReference>
<comment type="cofactor">
    <cofactor evidence="10">
        <name>Zn(2+)</name>
        <dbReference type="ChEBI" id="CHEBI:29105"/>
    </cofactor>
</comment>
<dbReference type="Pfam" id="PF01483">
    <property type="entry name" value="P_proprotein"/>
    <property type="match status" value="1"/>
</dbReference>
<dbReference type="GO" id="GO:0005576">
    <property type="term" value="C:extracellular region"/>
    <property type="evidence" value="ECO:0007669"/>
    <property type="project" value="UniProtKB-SubCell"/>
</dbReference>
<dbReference type="CDD" id="cd09597">
    <property type="entry name" value="M4_TLP"/>
    <property type="match status" value="1"/>
</dbReference>
<evidence type="ECO:0000313" key="12">
    <source>
        <dbReference type="EMBL" id="KWS02728.1"/>
    </source>
</evidence>
<evidence type="ECO:0000313" key="13">
    <source>
        <dbReference type="Proteomes" id="UP000023435"/>
    </source>
</evidence>
<dbReference type="AlphaFoldDB" id="A0A108U539"/>
<comment type="subcellular location">
    <subcellularLocation>
        <location evidence="10">Secreted</location>
    </subcellularLocation>
</comment>
<evidence type="ECO:0000256" key="10">
    <source>
        <dbReference type="RuleBase" id="RU366073"/>
    </source>
</evidence>
<name>A0A108U539_9GAMM</name>
<dbReference type="Pfam" id="PF02868">
    <property type="entry name" value="Peptidase_M4_C"/>
    <property type="match status" value="1"/>
</dbReference>
<evidence type="ECO:0000256" key="9">
    <source>
        <dbReference type="PIRSR" id="PIRSR623612-1"/>
    </source>
</evidence>
<dbReference type="PROSITE" id="PS51829">
    <property type="entry name" value="P_HOMO_B"/>
    <property type="match status" value="1"/>
</dbReference>
<reference evidence="12 13" key="1">
    <citation type="journal article" date="2014" name="Genome Announc.">
        <title>Draft Genome Sequence of Lysobacter capsici AZ78, a Bacterium Antagonistic to Plant-Pathogenic Oomycetes.</title>
        <authorList>
            <person name="Puopolo G."/>
            <person name="Sonego P."/>
            <person name="Engelen K."/>
            <person name="Pertot I."/>
        </authorList>
    </citation>
    <scope>NUCLEOTIDE SEQUENCE [LARGE SCALE GENOMIC DNA]</scope>
    <source>
        <strain evidence="12 13">AZ78</strain>
    </source>
</reference>
<dbReference type="GO" id="GO:0004222">
    <property type="term" value="F:metalloendopeptidase activity"/>
    <property type="evidence" value="ECO:0007669"/>
    <property type="project" value="UniProtKB-UniRule"/>
</dbReference>
<dbReference type="Gene3D" id="3.10.170.10">
    <property type="match status" value="1"/>
</dbReference>
<dbReference type="GO" id="GO:0006508">
    <property type="term" value="P:proteolysis"/>
    <property type="evidence" value="ECO:0007669"/>
    <property type="project" value="UniProtKB-KW"/>
</dbReference>
<dbReference type="InterPro" id="IPR023612">
    <property type="entry name" value="Peptidase_M4"/>
</dbReference>
<gene>
    <name evidence="12" type="ORF">AZ78_0273</name>
</gene>